<feature type="transmembrane region" description="Helical" evidence="10">
    <location>
        <begin position="339"/>
        <end position="359"/>
    </location>
</feature>
<keyword evidence="7" id="KW-0406">Ion transport</keyword>
<keyword evidence="6 10" id="KW-1133">Transmembrane helix</keyword>
<evidence type="ECO:0000256" key="10">
    <source>
        <dbReference type="SAM" id="Phobius"/>
    </source>
</evidence>
<keyword evidence="4" id="KW-1003">Cell membrane</keyword>
<keyword evidence="12" id="KW-1185">Reference proteome</keyword>
<reference evidence="11 12" key="1">
    <citation type="submission" date="2018-01" db="EMBL/GenBank/DDBJ databases">
        <title>The draft genome sequence of Halioglobus japonicus S1-36.</title>
        <authorList>
            <person name="Du Z.-J."/>
            <person name="Shi M.-J."/>
        </authorList>
    </citation>
    <scope>NUCLEOTIDE SEQUENCE [LARGE SCALE GENOMIC DNA]</scope>
    <source>
        <strain evidence="11 12">S1-36</strain>
    </source>
</reference>
<dbReference type="AlphaFoldDB" id="A0AAP8MHZ6"/>
<keyword evidence="5 10" id="KW-0812">Transmembrane</keyword>
<evidence type="ECO:0000313" key="12">
    <source>
        <dbReference type="Proteomes" id="UP000235162"/>
    </source>
</evidence>
<dbReference type="EMBL" id="PKUR01000001">
    <property type="protein sequence ID" value="PLW88183.1"/>
    <property type="molecule type" value="Genomic_DNA"/>
</dbReference>
<keyword evidence="3" id="KW-0050">Antiport</keyword>
<evidence type="ECO:0000256" key="3">
    <source>
        <dbReference type="ARBA" id="ARBA00022449"/>
    </source>
</evidence>
<dbReference type="GO" id="GO:0042910">
    <property type="term" value="F:xenobiotic transmembrane transporter activity"/>
    <property type="evidence" value="ECO:0007669"/>
    <property type="project" value="InterPro"/>
</dbReference>
<dbReference type="KEGG" id="hja:BST95_13085"/>
<evidence type="ECO:0000256" key="5">
    <source>
        <dbReference type="ARBA" id="ARBA00022692"/>
    </source>
</evidence>
<dbReference type="InterPro" id="IPR002528">
    <property type="entry name" value="MATE_fam"/>
</dbReference>
<feature type="transmembrane region" description="Helical" evidence="10">
    <location>
        <begin position="111"/>
        <end position="134"/>
    </location>
</feature>
<dbReference type="Proteomes" id="UP000235162">
    <property type="component" value="Unassembled WGS sequence"/>
</dbReference>
<feature type="transmembrane region" description="Helical" evidence="10">
    <location>
        <begin position="265"/>
        <end position="284"/>
    </location>
</feature>
<evidence type="ECO:0000256" key="2">
    <source>
        <dbReference type="ARBA" id="ARBA00022448"/>
    </source>
</evidence>
<dbReference type="PANTHER" id="PTHR43298:SF2">
    <property type="entry name" value="FMN_FAD EXPORTER YEEO-RELATED"/>
    <property type="match status" value="1"/>
</dbReference>
<evidence type="ECO:0000256" key="4">
    <source>
        <dbReference type="ARBA" id="ARBA00022475"/>
    </source>
</evidence>
<dbReference type="PANTHER" id="PTHR43298">
    <property type="entry name" value="MULTIDRUG RESISTANCE PROTEIN NORM-RELATED"/>
    <property type="match status" value="1"/>
</dbReference>
<feature type="transmembrane region" description="Helical" evidence="10">
    <location>
        <begin position="27"/>
        <end position="55"/>
    </location>
</feature>
<dbReference type="CDD" id="cd13133">
    <property type="entry name" value="MATE_like_7"/>
    <property type="match status" value="1"/>
</dbReference>
<organism evidence="11 12">
    <name type="scientific">Halioglobus japonicus</name>
    <dbReference type="NCBI Taxonomy" id="930805"/>
    <lineage>
        <taxon>Bacteria</taxon>
        <taxon>Pseudomonadati</taxon>
        <taxon>Pseudomonadota</taxon>
        <taxon>Gammaproteobacteria</taxon>
        <taxon>Cellvibrionales</taxon>
        <taxon>Halieaceae</taxon>
        <taxon>Halioglobus</taxon>
    </lineage>
</organism>
<accession>A0AAP8MHZ6</accession>
<name>A0AAP8MHZ6_9GAMM</name>
<feature type="transmembrane region" description="Helical" evidence="10">
    <location>
        <begin position="296"/>
        <end position="319"/>
    </location>
</feature>
<feature type="transmembrane region" description="Helical" evidence="10">
    <location>
        <begin position="171"/>
        <end position="194"/>
    </location>
</feature>
<keyword evidence="8 10" id="KW-0472">Membrane</keyword>
<feature type="transmembrane region" description="Helical" evidence="10">
    <location>
        <begin position="141"/>
        <end position="165"/>
    </location>
</feature>
<gene>
    <name evidence="11" type="ORF">C0029_05110</name>
</gene>
<evidence type="ECO:0000313" key="11">
    <source>
        <dbReference type="EMBL" id="PLW88183.1"/>
    </source>
</evidence>
<comment type="caution">
    <text evidence="11">The sequence shown here is derived from an EMBL/GenBank/DDBJ whole genome shotgun (WGS) entry which is preliminary data.</text>
</comment>
<dbReference type="PIRSF" id="PIRSF006603">
    <property type="entry name" value="DinF"/>
    <property type="match status" value="1"/>
</dbReference>
<dbReference type="GO" id="GO:0006811">
    <property type="term" value="P:monoatomic ion transport"/>
    <property type="evidence" value="ECO:0007669"/>
    <property type="project" value="UniProtKB-KW"/>
</dbReference>
<dbReference type="Pfam" id="PF01554">
    <property type="entry name" value="MatE"/>
    <property type="match status" value="2"/>
</dbReference>
<feature type="transmembrane region" description="Helical" evidence="10">
    <location>
        <begin position="400"/>
        <end position="420"/>
    </location>
</feature>
<dbReference type="NCBIfam" id="TIGR00797">
    <property type="entry name" value="matE"/>
    <property type="match status" value="1"/>
</dbReference>
<evidence type="ECO:0000256" key="8">
    <source>
        <dbReference type="ARBA" id="ARBA00023136"/>
    </source>
</evidence>
<dbReference type="InterPro" id="IPR050222">
    <property type="entry name" value="MATE_MdtK"/>
</dbReference>
<evidence type="ECO:0000256" key="6">
    <source>
        <dbReference type="ARBA" id="ARBA00022989"/>
    </source>
</evidence>
<dbReference type="GO" id="GO:0005886">
    <property type="term" value="C:plasma membrane"/>
    <property type="evidence" value="ECO:0007669"/>
    <property type="project" value="UniProtKB-SubCell"/>
</dbReference>
<keyword evidence="2" id="KW-0813">Transport</keyword>
<evidence type="ECO:0000256" key="1">
    <source>
        <dbReference type="ARBA" id="ARBA00004429"/>
    </source>
</evidence>
<dbReference type="InterPro" id="IPR048279">
    <property type="entry name" value="MdtK-like"/>
</dbReference>
<evidence type="ECO:0000256" key="9">
    <source>
        <dbReference type="ARBA" id="ARBA00031636"/>
    </source>
</evidence>
<comment type="subcellular location">
    <subcellularLocation>
        <location evidence="1">Cell inner membrane</location>
        <topology evidence="1">Multi-pass membrane protein</topology>
    </subcellularLocation>
</comment>
<sequence>MVVSQGTFAVMIFTDRFFMSDLSAAHIAAALGGGVAAMFCLSFFTGLISYANALVAQYQGAGRTERCTVVVTQGVYLIALALPIIALLGVLGGTAFDKIGHDPTLVPLERAYFYTLLVGGPFMLGKTLLACYFVGIGRSKVVMFVDVIAIVVNVPLTWALVFGHVGLPPLGIVGAGVGTLCAQALAIALFLYFYGDRKHVAQYSVRQSWGYHQGVMKRFLRLGLPSATEAFMNTATFNVFLLMFQSYGVAEGAAIAIVFNWDMLSFVPMIGLSIGVATLMGRSVGAGDIARANQLISSGFIMALGYSSILAILFFTFRIELVDVFATPDEEFAQVREMAQAMMLGLCTYMLADATILIAGGALRGAGDTRWVMLTSTSLHFAMLAAQYLVIVHWQMSPLASWWVLVAMLISIALCFVVRLRSSRWRRPERLARVMAEH</sequence>
<proteinExistence type="predicted"/>
<feature type="transmembrane region" description="Helical" evidence="10">
    <location>
        <begin position="239"/>
        <end position="259"/>
    </location>
</feature>
<dbReference type="GO" id="GO:0015297">
    <property type="term" value="F:antiporter activity"/>
    <property type="evidence" value="ECO:0007669"/>
    <property type="project" value="UniProtKB-KW"/>
</dbReference>
<feature type="transmembrane region" description="Helical" evidence="10">
    <location>
        <begin position="371"/>
        <end position="394"/>
    </location>
</feature>
<feature type="transmembrane region" description="Helical" evidence="10">
    <location>
        <begin position="67"/>
        <end position="91"/>
    </location>
</feature>
<evidence type="ECO:0000256" key="7">
    <source>
        <dbReference type="ARBA" id="ARBA00023065"/>
    </source>
</evidence>
<protein>
    <recommendedName>
        <fullName evidence="9">Multidrug-efflux transporter</fullName>
    </recommendedName>
</protein>